<dbReference type="GO" id="GO:0046983">
    <property type="term" value="F:protein dimerization activity"/>
    <property type="evidence" value="ECO:0007669"/>
    <property type="project" value="InterPro"/>
</dbReference>
<dbReference type="Gene3D" id="4.10.280.10">
    <property type="entry name" value="Helix-loop-helix DNA-binding domain"/>
    <property type="match status" value="1"/>
</dbReference>
<name>A0A2G3AN51_CAPAN</name>
<dbReference type="PANTHER" id="PTHR46266">
    <property type="entry name" value="TRANSCRIPTION FACTOR TT8"/>
    <property type="match status" value="1"/>
</dbReference>
<keyword evidence="8" id="KW-1185">Reference proteome</keyword>
<dbReference type="Proteomes" id="UP000222542">
    <property type="component" value="Unassembled WGS sequence"/>
</dbReference>
<reference evidence="7 8" key="2">
    <citation type="journal article" date="2017" name="Genome Biol.">
        <title>New reference genome sequences of hot pepper reveal the massive evolution of plant disease-resistance genes by retroduplication.</title>
        <authorList>
            <person name="Kim S."/>
            <person name="Park J."/>
            <person name="Yeom S.I."/>
            <person name="Kim Y.M."/>
            <person name="Seo E."/>
            <person name="Kim K.T."/>
            <person name="Kim M.S."/>
            <person name="Lee J.M."/>
            <person name="Cheong K."/>
            <person name="Shin H.S."/>
            <person name="Kim S.B."/>
            <person name="Han K."/>
            <person name="Lee J."/>
            <person name="Park M."/>
            <person name="Lee H.A."/>
            <person name="Lee H.Y."/>
            <person name="Lee Y."/>
            <person name="Oh S."/>
            <person name="Lee J.H."/>
            <person name="Choi E."/>
            <person name="Choi E."/>
            <person name="Lee S.E."/>
            <person name="Jeon J."/>
            <person name="Kim H."/>
            <person name="Choi G."/>
            <person name="Song H."/>
            <person name="Lee J."/>
            <person name="Lee S.C."/>
            <person name="Kwon J.K."/>
            <person name="Lee H.Y."/>
            <person name="Koo N."/>
            <person name="Hong Y."/>
            <person name="Kim R.W."/>
            <person name="Kang W.H."/>
            <person name="Huh J.H."/>
            <person name="Kang B.C."/>
            <person name="Yang T.J."/>
            <person name="Lee Y.H."/>
            <person name="Bennetzen J.L."/>
            <person name="Choi D."/>
        </authorList>
    </citation>
    <scope>NUCLEOTIDE SEQUENCE [LARGE SCALE GENOMIC DNA]</scope>
    <source>
        <strain evidence="8">cv. CM334</strain>
    </source>
</reference>
<feature type="domain" description="BHLH" evidence="6">
    <location>
        <begin position="250"/>
        <end position="299"/>
    </location>
</feature>
<gene>
    <name evidence="7" type="ORF">T459_03543</name>
</gene>
<protein>
    <recommendedName>
        <fullName evidence="6">BHLH domain-containing protein</fullName>
    </recommendedName>
</protein>
<keyword evidence="3" id="KW-0804">Transcription</keyword>
<comment type="caution">
    <text evidence="7">The sequence shown here is derived from an EMBL/GenBank/DDBJ whole genome shotgun (WGS) entry which is preliminary data.</text>
</comment>
<comment type="subcellular location">
    <subcellularLocation>
        <location evidence="1">Nucleus</location>
    </subcellularLocation>
</comment>
<accession>A0A2G3AN51</accession>
<dbReference type="Pfam" id="PF00010">
    <property type="entry name" value="HLH"/>
    <property type="match status" value="1"/>
</dbReference>
<evidence type="ECO:0000256" key="5">
    <source>
        <dbReference type="SAM" id="MobiDB-lite"/>
    </source>
</evidence>
<evidence type="ECO:0000256" key="2">
    <source>
        <dbReference type="ARBA" id="ARBA00023015"/>
    </source>
</evidence>
<feature type="compositionally biased region" description="Acidic residues" evidence="5">
    <location>
        <begin position="110"/>
        <end position="135"/>
    </location>
</feature>
<dbReference type="InterPro" id="IPR011598">
    <property type="entry name" value="bHLH_dom"/>
</dbReference>
<dbReference type="PANTHER" id="PTHR46266:SF4">
    <property type="entry name" value="TRANSCRIPTION FACTOR TT8"/>
    <property type="match status" value="1"/>
</dbReference>
<dbReference type="InterPro" id="IPR036638">
    <property type="entry name" value="HLH_DNA-bd_sf"/>
</dbReference>
<feature type="region of interest" description="Disordered" evidence="5">
    <location>
        <begin position="62"/>
        <end position="98"/>
    </location>
</feature>
<dbReference type="PROSITE" id="PS50888">
    <property type="entry name" value="BHLH"/>
    <property type="match status" value="1"/>
</dbReference>
<organism evidence="7 8">
    <name type="scientific">Capsicum annuum</name>
    <name type="common">Capsicum pepper</name>
    <dbReference type="NCBI Taxonomy" id="4072"/>
    <lineage>
        <taxon>Eukaryota</taxon>
        <taxon>Viridiplantae</taxon>
        <taxon>Streptophyta</taxon>
        <taxon>Embryophyta</taxon>
        <taxon>Tracheophyta</taxon>
        <taxon>Spermatophyta</taxon>
        <taxon>Magnoliopsida</taxon>
        <taxon>eudicotyledons</taxon>
        <taxon>Gunneridae</taxon>
        <taxon>Pentapetalae</taxon>
        <taxon>asterids</taxon>
        <taxon>lamiids</taxon>
        <taxon>Solanales</taxon>
        <taxon>Solanaceae</taxon>
        <taxon>Solanoideae</taxon>
        <taxon>Capsiceae</taxon>
        <taxon>Capsicum</taxon>
    </lineage>
</organism>
<proteinExistence type="predicted"/>
<evidence type="ECO:0000313" key="8">
    <source>
        <dbReference type="Proteomes" id="UP000222542"/>
    </source>
</evidence>
<evidence type="ECO:0000256" key="3">
    <source>
        <dbReference type="ARBA" id="ARBA00023163"/>
    </source>
</evidence>
<evidence type="ECO:0000313" key="7">
    <source>
        <dbReference type="EMBL" id="PHT95661.1"/>
    </source>
</evidence>
<keyword evidence="2" id="KW-0805">Transcription regulation</keyword>
<dbReference type="STRING" id="4072.A0A2G3AN51"/>
<dbReference type="AlphaFoldDB" id="A0A2G3AN51"/>
<sequence length="325" mass="36179">MPLLKRGNGSYQRLHMFLCPSAEELLKHQFETVQLKWRYCCVLVQEDIEFIHHIKGFFIEQQQPQPPKPALSEHSTSNPTTFSEPHVYSGNTPSPASIALADRDGRIAGEEEDVEEDEDEGEDQEEDDNEAELDSDSIAIQSGVGRAEACELMQLDMSEAIRLGSPDDGSDNMDSDLNLVGAGQAGNTTESFKAETAISWANFQDIQHLPAEEAASPKSQDVVTTADSSAASTASRFRNGCTITITHQEEPSGNHVLAERRRREKLNERFIILRSLVPFVTKMDKASILGDTIEYVKQLRKRVQDLETRARHNDATKDAGIFFDA</sequence>
<dbReference type="SUPFAM" id="SSF47459">
    <property type="entry name" value="HLH, helix-loop-helix DNA-binding domain"/>
    <property type="match status" value="1"/>
</dbReference>
<evidence type="ECO:0000256" key="4">
    <source>
        <dbReference type="ARBA" id="ARBA00023242"/>
    </source>
</evidence>
<dbReference type="GO" id="GO:0005634">
    <property type="term" value="C:nucleus"/>
    <property type="evidence" value="ECO:0007669"/>
    <property type="project" value="UniProtKB-SubCell"/>
</dbReference>
<evidence type="ECO:0000256" key="1">
    <source>
        <dbReference type="ARBA" id="ARBA00004123"/>
    </source>
</evidence>
<feature type="region of interest" description="Disordered" evidence="5">
    <location>
        <begin position="110"/>
        <end position="136"/>
    </location>
</feature>
<evidence type="ECO:0000259" key="6">
    <source>
        <dbReference type="PROSITE" id="PS50888"/>
    </source>
</evidence>
<dbReference type="SMART" id="SM00353">
    <property type="entry name" value="HLH"/>
    <property type="match status" value="1"/>
</dbReference>
<feature type="compositionally biased region" description="Polar residues" evidence="5">
    <location>
        <begin position="73"/>
        <end position="95"/>
    </location>
</feature>
<reference evidence="7 8" key="1">
    <citation type="journal article" date="2014" name="Nat. Genet.">
        <title>Genome sequence of the hot pepper provides insights into the evolution of pungency in Capsicum species.</title>
        <authorList>
            <person name="Kim S."/>
            <person name="Park M."/>
            <person name="Yeom S.I."/>
            <person name="Kim Y.M."/>
            <person name="Lee J.M."/>
            <person name="Lee H.A."/>
            <person name="Seo E."/>
            <person name="Choi J."/>
            <person name="Cheong K."/>
            <person name="Kim K.T."/>
            <person name="Jung K."/>
            <person name="Lee G.W."/>
            <person name="Oh S.K."/>
            <person name="Bae C."/>
            <person name="Kim S.B."/>
            <person name="Lee H.Y."/>
            <person name="Kim S.Y."/>
            <person name="Kim M.S."/>
            <person name="Kang B.C."/>
            <person name="Jo Y.D."/>
            <person name="Yang H.B."/>
            <person name="Jeong H.J."/>
            <person name="Kang W.H."/>
            <person name="Kwon J.K."/>
            <person name="Shin C."/>
            <person name="Lim J.Y."/>
            <person name="Park J.H."/>
            <person name="Huh J.H."/>
            <person name="Kim J.S."/>
            <person name="Kim B.D."/>
            <person name="Cohen O."/>
            <person name="Paran I."/>
            <person name="Suh M.C."/>
            <person name="Lee S.B."/>
            <person name="Kim Y.K."/>
            <person name="Shin Y."/>
            <person name="Noh S.J."/>
            <person name="Park J."/>
            <person name="Seo Y.S."/>
            <person name="Kwon S.Y."/>
            <person name="Kim H.A."/>
            <person name="Park J.M."/>
            <person name="Kim H.J."/>
            <person name="Choi S.B."/>
            <person name="Bosland P.W."/>
            <person name="Reeves G."/>
            <person name="Jo S.H."/>
            <person name="Lee B.W."/>
            <person name="Cho H.T."/>
            <person name="Choi H.S."/>
            <person name="Lee M.S."/>
            <person name="Yu Y."/>
            <person name="Do Choi Y."/>
            <person name="Park B.S."/>
            <person name="van Deynze A."/>
            <person name="Ashrafi H."/>
            <person name="Hill T."/>
            <person name="Kim W.T."/>
            <person name="Pai H.S."/>
            <person name="Ahn H.K."/>
            <person name="Yeam I."/>
            <person name="Giovannoni J.J."/>
            <person name="Rose J.K."/>
            <person name="Sorensen I."/>
            <person name="Lee S.J."/>
            <person name="Kim R.W."/>
            <person name="Choi I.Y."/>
            <person name="Choi B.S."/>
            <person name="Lim J.S."/>
            <person name="Lee Y.H."/>
            <person name="Choi D."/>
        </authorList>
    </citation>
    <scope>NUCLEOTIDE SEQUENCE [LARGE SCALE GENOMIC DNA]</scope>
    <source>
        <strain evidence="8">cv. CM334</strain>
    </source>
</reference>
<keyword evidence="4" id="KW-0539">Nucleus</keyword>
<dbReference type="Gramene" id="PHT95661">
    <property type="protein sequence ID" value="PHT95661"/>
    <property type="gene ID" value="T459_03543"/>
</dbReference>
<dbReference type="EMBL" id="AYRZ02000001">
    <property type="protein sequence ID" value="PHT95661.1"/>
    <property type="molecule type" value="Genomic_DNA"/>
</dbReference>